<organism evidence="3 4">
    <name type="scientific">Trypanosoma theileri</name>
    <dbReference type="NCBI Taxonomy" id="67003"/>
    <lineage>
        <taxon>Eukaryota</taxon>
        <taxon>Discoba</taxon>
        <taxon>Euglenozoa</taxon>
        <taxon>Kinetoplastea</taxon>
        <taxon>Metakinetoplastina</taxon>
        <taxon>Trypanosomatida</taxon>
        <taxon>Trypanosomatidae</taxon>
        <taxon>Trypanosoma</taxon>
    </lineage>
</organism>
<feature type="non-terminal residue" evidence="3">
    <location>
        <position position="112"/>
    </location>
</feature>
<dbReference type="GeneID" id="39991609"/>
<feature type="signal peptide" evidence="2">
    <location>
        <begin position="1"/>
        <end position="26"/>
    </location>
</feature>
<accession>A0A1X0NDV6</accession>
<proteinExistence type="predicted"/>
<dbReference type="VEuPathDB" id="TriTrypDB:TM35_001271050"/>
<keyword evidence="4" id="KW-1185">Reference proteome</keyword>
<name>A0A1X0NDV6_9TRYP</name>
<dbReference type="EMBL" id="NBCO01000127">
    <property type="protein sequence ID" value="ORC81199.1"/>
    <property type="molecule type" value="Genomic_DNA"/>
</dbReference>
<keyword evidence="2" id="KW-0732">Signal</keyword>
<evidence type="ECO:0000313" key="3">
    <source>
        <dbReference type="EMBL" id="ORC81199.1"/>
    </source>
</evidence>
<evidence type="ECO:0000313" key="4">
    <source>
        <dbReference type="Proteomes" id="UP000192257"/>
    </source>
</evidence>
<feature type="region of interest" description="Disordered" evidence="1">
    <location>
        <begin position="54"/>
        <end position="89"/>
    </location>
</feature>
<gene>
    <name evidence="3" type="ORF">TM35_001271050</name>
</gene>
<reference evidence="3 4" key="1">
    <citation type="submission" date="2017-03" db="EMBL/GenBank/DDBJ databases">
        <title>An alternative strategy for trypanosome survival in the mammalian bloodstream revealed through genome and transcriptome analysis of the ubiquitous bovine parasite Trypanosoma (Megatrypanum) theileri.</title>
        <authorList>
            <person name="Kelly S."/>
            <person name="Ivens A."/>
            <person name="Mott A."/>
            <person name="O'Neill E."/>
            <person name="Emms D."/>
            <person name="Macleod O."/>
            <person name="Voorheis P."/>
            <person name="Matthews J."/>
            <person name="Matthews K."/>
            <person name="Carrington M."/>
        </authorList>
    </citation>
    <scope>NUCLEOTIDE SEQUENCE [LARGE SCALE GENOMIC DNA]</scope>
    <source>
        <strain evidence="3">Edinburgh</strain>
    </source>
</reference>
<comment type="caution">
    <text evidence="3">The sequence shown here is derived from an EMBL/GenBank/DDBJ whole genome shotgun (WGS) entry which is preliminary data.</text>
</comment>
<evidence type="ECO:0000256" key="2">
    <source>
        <dbReference type="SAM" id="SignalP"/>
    </source>
</evidence>
<feature type="compositionally biased region" description="Polar residues" evidence="1">
    <location>
        <begin position="58"/>
        <end position="77"/>
    </location>
</feature>
<evidence type="ECO:0008006" key="5">
    <source>
        <dbReference type="Google" id="ProtNLM"/>
    </source>
</evidence>
<feature type="chain" id="PRO_5012574886" description="Secreted protein" evidence="2">
    <location>
        <begin position="27"/>
        <end position="112"/>
    </location>
</feature>
<evidence type="ECO:0000256" key="1">
    <source>
        <dbReference type="SAM" id="MobiDB-lite"/>
    </source>
</evidence>
<sequence>MMVLRYVLYLLAVLFCVACVCVTAEGDPTAIRCVADSSDISKCGSAPSHPGVFPAHSNGHNAESSISHGRQLISHQGSPGGAKGPSCPAGTNCPAAPPAANTTTKGTGLNYT</sequence>
<dbReference type="RefSeq" id="XP_028876877.1">
    <property type="nucleotide sequence ID" value="XM_029031829.1"/>
</dbReference>
<dbReference type="AlphaFoldDB" id="A0A1X0NDV6"/>
<protein>
    <recommendedName>
        <fullName evidence="5">Secreted protein</fullName>
    </recommendedName>
</protein>
<dbReference type="Proteomes" id="UP000192257">
    <property type="component" value="Unassembled WGS sequence"/>
</dbReference>